<dbReference type="Gene3D" id="3.30.360.10">
    <property type="entry name" value="Dihydrodipicolinate Reductase, domain 2"/>
    <property type="match status" value="1"/>
</dbReference>
<dbReference type="InterPro" id="IPR055170">
    <property type="entry name" value="GFO_IDH_MocA-like_dom"/>
</dbReference>
<feature type="domain" description="Gfo/Idh/MocA-like oxidoreductase N-terminal" evidence="1">
    <location>
        <begin position="5"/>
        <end position="118"/>
    </location>
</feature>
<dbReference type="KEGG" id="broo:brsh051_23990"/>
<dbReference type="Pfam" id="PF01408">
    <property type="entry name" value="GFO_IDH_MocA"/>
    <property type="match status" value="1"/>
</dbReference>
<dbReference type="Gene3D" id="3.40.50.720">
    <property type="entry name" value="NAD(P)-binding Rossmann-like Domain"/>
    <property type="match status" value="1"/>
</dbReference>
<dbReference type="RefSeq" id="WP_286265324.1">
    <property type="nucleotide sequence ID" value="NZ_AP028056.1"/>
</dbReference>
<organism evidence="3 4">
    <name type="scientific">Brooklawnia propionicigenes</name>
    <dbReference type="NCBI Taxonomy" id="3041175"/>
    <lineage>
        <taxon>Bacteria</taxon>
        <taxon>Bacillati</taxon>
        <taxon>Actinomycetota</taxon>
        <taxon>Actinomycetes</taxon>
        <taxon>Propionibacteriales</taxon>
        <taxon>Propionibacteriaceae</taxon>
        <taxon>Brooklawnia</taxon>
    </lineage>
</organism>
<evidence type="ECO:0000313" key="4">
    <source>
        <dbReference type="Proteomes" id="UP001431656"/>
    </source>
</evidence>
<dbReference type="Proteomes" id="UP001431656">
    <property type="component" value="Chromosome"/>
</dbReference>
<dbReference type="PANTHER" id="PTHR43249:SF1">
    <property type="entry name" value="D-GLUCOSIDE 3-DEHYDROGENASE"/>
    <property type="match status" value="1"/>
</dbReference>
<proteinExistence type="predicted"/>
<evidence type="ECO:0000313" key="3">
    <source>
        <dbReference type="EMBL" id="BEH03118.1"/>
    </source>
</evidence>
<evidence type="ECO:0000259" key="1">
    <source>
        <dbReference type="Pfam" id="PF01408"/>
    </source>
</evidence>
<dbReference type="PANTHER" id="PTHR43249">
    <property type="entry name" value="UDP-N-ACETYL-2-AMINO-2-DEOXY-D-GLUCURONATE OXIDASE"/>
    <property type="match status" value="1"/>
</dbReference>
<dbReference type="InterPro" id="IPR000683">
    <property type="entry name" value="Gfo/Idh/MocA-like_OxRdtase_N"/>
</dbReference>
<dbReference type="Pfam" id="PF22725">
    <property type="entry name" value="GFO_IDH_MocA_C3"/>
    <property type="match status" value="1"/>
</dbReference>
<reference evidence="3" key="1">
    <citation type="journal article" date="2024" name="Int. J. Syst. Evol. Microbiol.">
        <title>Brooklawnia propionicigenes sp. nov., a facultatively anaerobic, propionate-producing bacterium isolated from a methanogenic reactor treating waste from cattle farms.</title>
        <authorList>
            <person name="Akita Y."/>
            <person name="Ueki A."/>
            <person name="Tonouchi A."/>
            <person name="Sugawara Y."/>
            <person name="Honma S."/>
            <person name="Kaku N."/>
            <person name="Ueki K."/>
        </authorList>
    </citation>
    <scope>NUCLEOTIDE SEQUENCE</scope>
    <source>
        <strain evidence="3">SH051</strain>
    </source>
</reference>
<dbReference type="SUPFAM" id="SSF51735">
    <property type="entry name" value="NAD(P)-binding Rossmann-fold domains"/>
    <property type="match status" value="1"/>
</dbReference>
<gene>
    <name evidence="3" type="ORF">brsh051_23990</name>
</gene>
<dbReference type="InterPro" id="IPR036291">
    <property type="entry name" value="NAD(P)-bd_dom_sf"/>
</dbReference>
<dbReference type="GO" id="GO:0000166">
    <property type="term" value="F:nucleotide binding"/>
    <property type="evidence" value="ECO:0007669"/>
    <property type="project" value="InterPro"/>
</dbReference>
<name>A0AAN0MHT9_9ACTN</name>
<feature type="domain" description="GFO/IDH/MocA-like oxidoreductase" evidence="2">
    <location>
        <begin position="133"/>
        <end position="254"/>
    </location>
</feature>
<dbReference type="InterPro" id="IPR052515">
    <property type="entry name" value="Gfo/Idh/MocA_Oxidoreductase"/>
</dbReference>
<protein>
    <submittedName>
        <fullName evidence="3">Gfo/Idh/MocA family oxidoreductase</fullName>
    </submittedName>
</protein>
<sequence length="362" mass="39377">MSDTIKTAVLGCGKVGHFHAKCYQSLDGSEFVGAVGTRPGRGAAFGAEYGVPGFDSLAELVDRTGAQAVSICTPHPNHESYAVEAARLGLHIAIEKPLASTLADCDAIIAAAQQSRVIGTTICQRRFYHPAMRIKQAIDAGKLGHPILGTVNMLGWRDMGYYRSDPWRGTWAGEGGGVLVNQAPHQLDLLLWYMGEVDEVVGCWDTLNHPDLEVDDTAMALIRFRSGALGNIVVSNSQNPALFGNVRVHGSNGASVGVQTDGGAMFIAGMSGITEPPVNDLWTIAREEDRLAELQAEDSEFFNSVDSMYYFHREQLADFLSAIREDREPLITLDDGRRTVELFTAIYRSQAEHGWVKLPLQS</sequence>
<dbReference type="SUPFAM" id="SSF55347">
    <property type="entry name" value="Glyceraldehyde-3-phosphate dehydrogenase-like, C-terminal domain"/>
    <property type="match status" value="1"/>
</dbReference>
<evidence type="ECO:0000259" key="2">
    <source>
        <dbReference type="Pfam" id="PF22725"/>
    </source>
</evidence>
<accession>A0AAN0MHT9</accession>
<keyword evidence="4" id="KW-1185">Reference proteome</keyword>
<dbReference type="AlphaFoldDB" id="A0AAN0MHT9"/>
<dbReference type="EMBL" id="AP028056">
    <property type="protein sequence ID" value="BEH03118.1"/>
    <property type="molecule type" value="Genomic_DNA"/>
</dbReference>